<feature type="transmembrane region" description="Helical" evidence="8">
    <location>
        <begin position="169"/>
        <end position="193"/>
    </location>
</feature>
<evidence type="ECO:0000256" key="4">
    <source>
        <dbReference type="ARBA" id="ARBA00022692"/>
    </source>
</evidence>
<evidence type="ECO:0000313" key="9">
    <source>
        <dbReference type="EMBL" id="MCW4452671.1"/>
    </source>
</evidence>
<proteinExistence type="inferred from homology"/>
<comment type="subcellular location">
    <subcellularLocation>
        <location evidence="1">Cell membrane</location>
        <topology evidence="1">Multi-pass membrane protein</topology>
    </subcellularLocation>
</comment>
<comment type="caution">
    <text evidence="9">The sequence shown here is derived from an EMBL/GenBank/DDBJ whole genome shotgun (WGS) entry which is preliminary data.</text>
</comment>
<keyword evidence="3" id="KW-0808">Transferase</keyword>
<reference evidence="9 10" key="1">
    <citation type="submission" date="2022-10" db="EMBL/GenBank/DDBJ databases">
        <title>Kaistella sp. BT-6-1-3.</title>
        <authorList>
            <person name="Ai J."/>
            <person name="Deng Z."/>
        </authorList>
    </citation>
    <scope>NUCLEOTIDE SEQUENCE [LARGE SCALE GENOMIC DNA]</scope>
    <source>
        <strain evidence="9 10">BT6-1-3</strain>
    </source>
</reference>
<keyword evidence="10" id="KW-1185">Reference proteome</keyword>
<feature type="transmembrane region" description="Helical" evidence="8">
    <location>
        <begin position="338"/>
        <end position="355"/>
    </location>
</feature>
<feature type="transmembrane region" description="Helical" evidence="8">
    <location>
        <begin position="84"/>
        <end position="117"/>
    </location>
</feature>
<sequence length="400" mass="45935">MLLFKNIKLLHLKDKFLKFIADPKYIFGIYLLISIVSAVLKYIGGPLKYNNYMIFKNVFTNTLAERNIYLLYPDIHFDSNHYGVFFSVLIAPFAILPDWLGIVLWNIANTSVFLFAIHKLPFSNAKKAFFAWLCLQEFITAAVSLQFNIALTGLLILSAVYVYERKETQSAIAILIGFFVKLYGIAGLSSFFFIKNKWKFILSIIGFGILFLILPMLFSSPNFGIQSYADWFLSLSEKNVSNQVLGNRQDYSLMGIVRRVLGNAEISNLVFLVPGILVFGLPYLRIKQYKNLPFQLMILASTLLFIVLFSSGSESPTYIIAVAGVMIWFIIQREKSPLIIGLLIFVIILTCFSFSDLFPKYIKENYIMKYSLKALPCCIVWFRIMYELMTKDFGKDYKLD</sequence>
<evidence type="ECO:0000256" key="5">
    <source>
        <dbReference type="ARBA" id="ARBA00022989"/>
    </source>
</evidence>
<organism evidence="9 10">
    <name type="scientific">Kaistella yananensis</name>
    <dbReference type="NCBI Taxonomy" id="2989820"/>
    <lineage>
        <taxon>Bacteria</taxon>
        <taxon>Pseudomonadati</taxon>
        <taxon>Bacteroidota</taxon>
        <taxon>Flavobacteriia</taxon>
        <taxon>Flavobacteriales</taxon>
        <taxon>Weeksellaceae</taxon>
        <taxon>Chryseobacterium group</taxon>
        <taxon>Kaistella</taxon>
    </lineage>
</organism>
<gene>
    <name evidence="9" type="ORF">OK344_10670</name>
</gene>
<dbReference type="InterPro" id="IPR018584">
    <property type="entry name" value="GT87"/>
</dbReference>
<feature type="transmembrane region" description="Helical" evidence="8">
    <location>
        <begin position="138"/>
        <end position="163"/>
    </location>
</feature>
<name>A0ABT3JPF3_9FLAO</name>
<evidence type="ECO:0000313" key="10">
    <source>
        <dbReference type="Proteomes" id="UP001209107"/>
    </source>
</evidence>
<evidence type="ECO:0000256" key="6">
    <source>
        <dbReference type="ARBA" id="ARBA00023136"/>
    </source>
</evidence>
<evidence type="ECO:0000256" key="7">
    <source>
        <dbReference type="ARBA" id="ARBA00024033"/>
    </source>
</evidence>
<dbReference type="EMBL" id="JAPCHZ010000005">
    <property type="protein sequence ID" value="MCW4452671.1"/>
    <property type="molecule type" value="Genomic_DNA"/>
</dbReference>
<feature type="transmembrane region" description="Helical" evidence="8">
    <location>
        <begin position="315"/>
        <end position="331"/>
    </location>
</feature>
<evidence type="ECO:0000256" key="3">
    <source>
        <dbReference type="ARBA" id="ARBA00022679"/>
    </source>
</evidence>
<protein>
    <submittedName>
        <fullName evidence="9">DUF2029 domain-containing protein</fullName>
    </submittedName>
</protein>
<keyword evidence="2" id="KW-1003">Cell membrane</keyword>
<keyword evidence="5 8" id="KW-1133">Transmembrane helix</keyword>
<keyword evidence="6 8" id="KW-0472">Membrane</keyword>
<feature type="transmembrane region" description="Helical" evidence="8">
    <location>
        <begin position="200"/>
        <end position="218"/>
    </location>
</feature>
<keyword evidence="4 8" id="KW-0812">Transmembrane</keyword>
<evidence type="ECO:0000256" key="2">
    <source>
        <dbReference type="ARBA" id="ARBA00022475"/>
    </source>
</evidence>
<dbReference type="Pfam" id="PF09594">
    <property type="entry name" value="GT87"/>
    <property type="match status" value="1"/>
</dbReference>
<feature type="transmembrane region" description="Helical" evidence="8">
    <location>
        <begin position="291"/>
        <end position="309"/>
    </location>
</feature>
<dbReference type="Proteomes" id="UP001209107">
    <property type="component" value="Unassembled WGS sequence"/>
</dbReference>
<accession>A0ABT3JPF3</accession>
<evidence type="ECO:0000256" key="1">
    <source>
        <dbReference type="ARBA" id="ARBA00004651"/>
    </source>
</evidence>
<evidence type="ECO:0000256" key="8">
    <source>
        <dbReference type="SAM" id="Phobius"/>
    </source>
</evidence>
<comment type="similarity">
    <text evidence="7">Belongs to the glycosyltransferase 87 family.</text>
</comment>
<dbReference type="RefSeq" id="WP_265144769.1">
    <property type="nucleotide sequence ID" value="NZ_JAPCHZ010000005.1"/>
</dbReference>
<feature type="transmembrane region" description="Helical" evidence="8">
    <location>
        <begin position="266"/>
        <end position="284"/>
    </location>
</feature>
<feature type="transmembrane region" description="Helical" evidence="8">
    <location>
        <begin position="25"/>
        <end position="43"/>
    </location>
</feature>